<dbReference type="AlphaFoldDB" id="A0A246F8C0"/>
<dbReference type="RefSeq" id="WP_017517869.1">
    <property type="nucleotide sequence ID" value="NZ_CP189774.1"/>
</dbReference>
<evidence type="ECO:0000313" key="2">
    <source>
        <dbReference type="Proteomes" id="UP000198145"/>
    </source>
</evidence>
<sequence length="88" mass="9863">MFREFPQACAWTDAMCENGRCSGLIEYQVSREGAPVEVLWVYAPLSTNAAQAEAVAQRMLERVCDIDAEGRVHFDDGVILQEDCPWPV</sequence>
<protein>
    <submittedName>
        <fullName evidence="1">Uncharacterized protein</fullName>
    </submittedName>
</protein>
<comment type="caution">
    <text evidence="1">The sequence shown here is derived from an EMBL/GenBank/DDBJ whole genome shotgun (WGS) entry which is preliminary data.</text>
</comment>
<dbReference type="STRING" id="46680.GCA_000807755_00822"/>
<accession>A0A246F8C0</accession>
<proteinExistence type="predicted"/>
<gene>
    <name evidence="1" type="ORF">CEG18_15660</name>
</gene>
<dbReference type="EMBL" id="NJBA01000005">
    <property type="protein sequence ID" value="OWP49874.1"/>
    <property type="molecule type" value="Genomic_DNA"/>
</dbReference>
<reference evidence="1 2" key="1">
    <citation type="submission" date="2017-06" db="EMBL/GenBank/DDBJ databases">
        <title>Draft genome of Pseudomonas nitroreducens DF05.</title>
        <authorList>
            <person name="Iyer R."/>
        </authorList>
    </citation>
    <scope>NUCLEOTIDE SEQUENCE [LARGE SCALE GENOMIC DNA]</scope>
    <source>
        <strain evidence="1 2">DF05</strain>
    </source>
</reference>
<evidence type="ECO:0000313" key="1">
    <source>
        <dbReference type="EMBL" id="OWP49874.1"/>
    </source>
</evidence>
<name>A0A246F8C0_PSENT</name>
<dbReference type="eggNOG" id="ENOG502ZP9C">
    <property type="taxonomic scope" value="Bacteria"/>
</dbReference>
<dbReference type="Proteomes" id="UP000198145">
    <property type="component" value="Unassembled WGS sequence"/>
</dbReference>
<organism evidence="1 2">
    <name type="scientific">Pseudomonas nitroreducens</name>
    <dbReference type="NCBI Taxonomy" id="46680"/>
    <lineage>
        <taxon>Bacteria</taxon>
        <taxon>Pseudomonadati</taxon>
        <taxon>Pseudomonadota</taxon>
        <taxon>Gammaproteobacteria</taxon>
        <taxon>Pseudomonadales</taxon>
        <taxon>Pseudomonadaceae</taxon>
        <taxon>Pseudomonas</taxon>
    </lineage>
</organism>